<dbReference type="Proteomes" id="UP000756132">
    <property type="component" value="Chromosome 10"/>
</dbReference>
<protein>
    <submittedName>
        <fullName evidence="2">Uncharacterized protein</fullName>
    </submittedName>
</protein>
<gene>
    <name evidence="2" type="ORF">CLAFUR5_12037</name>
</gene>
<reference evidence="2" key="2">
    <citation type="journal article" date="2022" name="Microb. Genom.">
        <title>A chromosome-scale genome assembly of the tomato pathogen Cladosporium fulvum reveals a compartmentalized genome architecture and the presence of a dispensable chromosome.</title>
        <authorList>
            <person name="Zaccaron A.Z."/>
            <person name="Chen L.H."/>
            <person name="Samaras A."/>
            <person name="Stergiopoulos I."/>
        </authorList>
    </citation>
    <scope>NUCLEOTIDE SEQUENCE</scope>
    <source>
        <strain evidence="2">Race5_Kim</strain>
    </source>
</reference>
<dbReference type="AlphaFoldDB" id="A0A9Q8UUA8"/>
<sequence>MFVSDLEYDSDGLMISAMSMLLDAVASTKFPVYELVVQDNAPVALAGRCLRRSQQDDRRASFEKLASLTLRLETSDDLEDEEDEDEYEEDSRDEDEEMEDEYKPWLTTLSKALGITSSLRTIDLNLGYGGKYNEDHVNPNLGAYLRNNRLETIALTGGLFTLHALKALLEPHKNTLRTLKLSFVALDTTDDWRRMFRWIAQTMNIDCLTLWGADTGMSWSLYMTEDSYKATTGSATIHQHLMDLAQNAVFEGNEY</sequence>
<feature type="region of interest" description="Disordered" evidence="1">
    <location>
        <begin position="73"/>
        <end position="101"/>
    </location>
</feature>
<organism evidence="2 3">
    <name type="scientific">Passalora fulva</name>
    <name type="common">Tomato leaf mold</name>
    <name type="synonym">Cladosporium fulvum</name>
    <dbReference type="NCBI Taxonomy" id="5499"/>
    <lineage>
        <taxon>Eukaryota</taxon>
        <taxon>Fungi</taxon>
        <taxon>Dikarya</taxon>
        <taxon>Ascomycota</taxon>
        <taxon>Pezizomycotina</taxon>
        <taxon>Dothideomycetes</taxon>
        <taxon>Dothideomycetidae</taxon>
        <taxon>Mycosphaerellales</taxon>
        <taxon>Mycosphaerellaceae</taxon>
        <taxon>Fulvia</taxon>
    </lineage>
</organism>
<evidence type="ECO:0000313" key="3">
    <source>
        <dbReference type="Proteomes" id="UP000756132"/>
    </source>
</evidence>
<evidence type="ECO:0000313" key="2">
    <source>
        <dbReference type="EMBL" id="UJO22705.1"/>
    </source>
</evidence>
<dbReference type="RefSeq" id="XP_047767071.1">
    <property type="nucleotide sequence ID" value="XM_047911185.1"/>
</dbReference>
<name>A0A9Q8UUA8_PASFU</name>
<feature type="compositionally biased region" description="Acidic residues" evidence="1">
    <location>
        <begin position="75"/>
        <end position="100"/>
    </location>
</feature>
<proteinExistence type="predicted"/>
<reference evidence="2" key="1">
    <citation type="submission" date="2021-12" db="EMBL/GenBank/DDBJ databases">
        <authorList>
            <person name="Zaccaron A."/>
            <person name="Stergiopoulos I."/>
        </authorList>
    </citation>
    <scope>NUCLEOTIDE SEQUENCE</scope>
    <source>
        <strain evidence="2">Race5_Kim</strain>
    </source>
</reference>
<dbReference type="KEGG" id="ffu:CLAFUR5_12037"/>
<evidence type="ECO:0000256" key="1">
    <source>
        <dbReference type="SAM" id="MobiDB-lite"/>
    </source>
</evidence>
<keyword evidence="3" id="KW-1185">Reference proteome</keyword>
<accession>A0A9Q8UUA8</accession>
<dbReference type="GeneID" id="71991915"/>
<dbReference type="EMBL" id="CP090172">
    <property type="protein sequence ID" value="UJO22705.1"/>
    <property type="molecule type" value="Genomic_DNA"/>
</dbReference>